<evidence type="ECO:0000313" key="2">
    <source>
        <dbReference type="EMBL" id="MEA5258631.1"/>
    </source>
</evidence>
<comment type="caution">
    <text evidence="2">The sequence shown here is derived from an EMBL/GenBank/DDBJ whole genome shotgun (WGS) entry which is preliminary data.</text>
</comment>
<reference evidence="2 3" key="1">
    <citation type="submission" date="2023-12" db="EMBL/GenBank/DDBJ databases">
        <title>Novel species of the genus Arcicella isolated from rivers.</title>
        <authorList>
            <person name="Lu H."/>
        </authorList>
    </citation>
    <scope>NUCLEOTIDE SEQUENCE [LARGE SCALE GENOMIC DNA]</scope>
    <source>
        <strain evidence="2 3">LMG 21963</strain>
    </source>
</reference>
<dbReference type="Pfam" id="PF01642">
    <property type="entry name" value="MM_CoA_mutase"/>
    <property type="match status" value="1"/>
</dbReference>
<dbReference type="InterPro" id="IPR016176">
    <property type="entry name" value="Cbl-dep_enz_cat"/>
</dbReference>
<dbReference type="RefSeq" id="WP_323249874.1">
    <property type="nucleotide sequence ID" value="NZ_JAYFUL010000019.1"/>
</dbReference>
<organism evidence="2 3">
    <name type="scientific">Arcicella aquatica</name>
    <dbReference type="NCBI Taxonomy" id="217141"/>
    <lineage>
        <taxon>Bacteria</taxon>
        <taxon>Pseudomonadati</taxon>
        <taxon>Bacteroidota</taxon>
        <taxon>Cytophagia</taxon>
        <taxon>Cytophagales</taxon>
        <taxon>Flectobacillaceae</taxon>
        <taxon>Arcicella</taxon>
    </lineage>
</organism>
<evidence type="ECO:0000313" key="3">
    <source>
        <dbReference type="Proteomes" id="UP001304671"/>
    </source>
</evidence>
<keyword evidence="3" id="KW-1185">Reference proteome</keyword>
<accession>A0ABU5QNI7</accession>
<dbReference type="InterPro" id="IPR006099">
    <property type="entry name" value="MeMalonylCoA_mutase_a/b_cat"/>
</dbReference>
<dbReference type="PANTHER" id="PTHR48101">
    <property type="entry name" value="METHYLMALONYL-COA MUTASE, MITOCHONDRIAL-RELATED"/>
    <property type="match status" value="1"/>
</dbReference>
<name>A0ABU5QNI7_9BACT</name>
<sequence length="463" mass="53193">MANKLFNEFHAHTKQQWKQQAVKELKGKNFDETMIWDIDKNIHIEPYYASEDIDFQSTKHIQQAQNQRVNFNWQYREMVRYSSEKETNSLILKLLKSGVDSFLIDLSDVLLSDVEIKKLLHNIKLSDTPFFFKVKNQASNLVNELQKVAPYQLKGGIVNNPFERWMYTGNWDENHWKNTAELLRKVQDYPQFKAINLSSHHYHNAGANAVQDLAFSLAQAIEVLDKLSQEGVAIQDILKNIEFSVSVGTNYFVEIAKLRAFKFLWKKIVIEGYDVDASLTNSTSFHCQTSSYYHASITPQTNLLRTTTEAMSAIIGGCDAISILPYDSEDEDADDFGDRIARNISIILKEESYFDKVIDPSAGSYFIEVLTKEIADEAFKLLQEVEEMGGIMEAFKKGFIQEQISLEHLRKQAELAQNKYIMVGVNKFRFDEKPFQKKATSSPNHDSNLVLLPNLHLSAIFEV</sequence>
<dbReference type="Gene3D" id="3.20.20.240">
    <property type="entry name" value="Methylmalonyl-CoA mutase"/>
    <property type="match status" value="1"/>
</dbReference>
<evidence type="ECO:0000259" key="1">
    <source>
        <dbReference type="Pfam" id="PF01642"/>
    </source>
</evidence>
<gene>
    <name evidence="2" type="ORF">VB264_12615</name>
</gene>
<dbReference type="PANTHER" id="PTHR48101:SF1">
    <property type="entry name" value="METHYLMALONYL-COA MUTASE, LARGE SUBUNIT"/>
    <property type="match status" value="1"/>
</dbReference>
<proteinExistence type="predicted"/>
<feature type="domain" description="Methylmalonyl-CoA mutase alpha/beta chain catalytic" evidence="1">
    <location>
        <begin position="115"/>
        <end position="435"/>
    </location>
</feature>
<protein>
    <submittedName>
        <fullName evidence="2">Methylmalonyl-CoA mutase family protein</fullName>
    </submittedName>
</protein>
<dbReference type="Proteomes" id="UP001304671">
    <property type="component" value="Unassembled WGS sequence"/>
</dbReference>
<dbReference type="EMBL" id="JAYFUL010000019">
    <property type="protein sequence ID" value="MEA5258631.1"/>
    <property type="molecule type" value="Genomic_DNA"/>
</dbReference>
<dbReference type="SUPFAM" id="SSF51703">
    <property type="entry name" value="Cobalamin (vitamin B12)-dependent enzymes"/>
    <property type="match status" value="1"/>
</dbReference>